<keyword evidence="4 6" id="KW-0255">Endonuclease</keyword>
<dbReference type="PIRSF" id="PIRSF005520">
    <property type="entry name" value="UCP005520"/>
    <property type="match status" value="1"/>
</dbReference>
<organism evidence="8 9">
    <name type="scientific">Anaerosacchariphilus hominis</name>
    <dbReference type="NCBI Taxonomy" id="2763017"/>
    <lineage>
        <taxon>Bacteria</taxon>
        <taxon>Bacillati</taxon>
        <taxon>Bacillota</taxon>
        <taxon>Clostridia</taxon>
        <taxon>Lachnospirales</taxon>
        <taxon>Lachnospiraceae</taxon>
        <taxon>Anaerosacchariphilus</taxon>
    </lineage>
</organism>
<keyword evidence="1 6" id="KW-0690">Ribosome biogenesis</keyword>
<dbReference type="GO" id="GO:0004525">
    <property type="term" value="F:ribonuclease III activity"/>
    <property type="evidence" value="ECO:0007669"/>
    <property type="project" value="InterPro"/>
</dbReference>
<comment type="similarity">
    <text evidence="6">Belongs to the MrnC RNase family.</text>
</comment>
<dbReference type="PANTHER" id="PTHR34276">
    <property type="entry name" value="MINI-RIBONUCLEASE 3"/>
    <property type="match status" value="1"/>
</dbReference>
<dbReference type="Proteomes" id="UP000649345">
    <property type="component" value="Unassembled WGS sequence"/>
</dbReference>
<dbReference type="EMBL" id="JACOOR010000002">
    <property type="protein sequence ID" value="MBC5658922.1"/>
    <property type="molecule type" value="Genomic_DNA"/>
</dbReference>
<dbReference type="Pfam" id="PF00636">
    <property type="entry name" value="Ribonuclease_3"/>
    <property type="match status" value="1"/>
</dbReference>
<dbReference type="GO" id="GO:0005737">
    <property type="term" value="C:cytoplasm"/>
    <property type="evidence" value="ECO:0007669"/>
    <property type="project" value="UniProtKB-SubCell"/>
</dbReference>
<sequence length="143" mass="15952">MEKSIIDLMAGIKENWALPDVDVRTYSPLVLAYIGDAVYEVVIRSLLVGRGNAQANRLHKEASTLVNAGAQSASLERIKEELTEEEMQVFKRGRNANSATMAKHATMSDYRRATGFEALMGYLYLTGRTERILELAKKGLEED</sequence>
<feature type="domain" description="RNase III" evidence="7">
    <location>
        <begin position="30"/>
        <end position="127"/>
    </location>
</feature>
<keyword evidence="2 6" id="KW-0698">rRNA processing</keyword>
<dbReference type="RefSeq" id="WP_186873151.1">
    <property type="nucleotide sequence ID" value="NZ_JACOOR010000002.1"/>
</dbReference>
<dbReference type="GO" id="GO:0006364">
    <property type="term" value="P:rRNA processing"/>
    <property type="evidence" value="ECO:0007669"/>
    <property type="project" value="UniProtKB-UniRule"/>
</dbReference>
<dbReference type="EC" id="3.1.26.-" evidence="6"/>
<comment type="function">
    <text evidence="6">Involved in correct processing of both the 5' and 3' ends of 23S rRNA precursor. Processes 30S rRNA precursor transcript even in absence of ribonuclease 3 (Rnc); Rnc processes 30S rRNA into smaller rRNA precursors.</text>
</comment>
<dbReference type="GO" id="GO:0019843">
    <property type="term" value="F:rRNA binding"/>
    <property type="evidence" value="ECO:0007669"/>
    <property type="project" value="UniProtKB-UniRule"/>
</dbReference>
<gene>
    <name evidence="6" type="primary">mrnC</name>
    <name evidence="8" type="ORF">H8S44_03945</name>
</gene>
<evidence type="ECO:0000256" key="3">
    <source>
        <dbReference type="ARBA" id="ARBA00022722"/>
    </source>
</evidence>
<dbReference type="PANTHER" id="PTHR34276:SF1">
    <property type="entry name" value="MINI-RIBONUCLEASE 3"/>
    <property type="match status" value="1"/>
</dbReference>
<evidence type="ECO:0000256" key="1">
    <source>
        <dbReference type="ARBA" id="ARBA00022517"/>
    </source>
</evidence>
<evidence type="ECO:0000256" key="6">
    <source>
        <dbReference type="HAMAP-Rule" id="MF_01468"/>
    </source>
</evidence>
<accession>A0A923LB63</accession>
<comment type="cofactor">
    <cofactor evidence="6">
        <name>Mg(2+)</name>
        <dbReference type="ChEBI" id="CHEBI:18420"/>
    </cofactor>
</comment>
<dbReference type="InterPro" id="IPR000999">
    <property type="entry name" value="RNase_III_dom"/>
</dbReference>
<comment type="caution">
    <text evidence="8">The sequence shown here is derived from an EMBL/GenBank/DDBJ whole genome shotgun (WGS) entry which is preliminary data.</text>
</comment>
<keyword evidence="6" id="KW-0963">Cytoplasm</keyword>
<evidence type="ECO:0000256" key="2">
    <source>
        <dbReference type="ARBA" id="ARBA00022552"/>
    </source>
</evidence>
<evidence type="ECO:0000313" key="8">
    <source>
        <dbReference type="EMBL" id="MBC5658922.1"/>
    </source>
</evidence>
<keyword evidence="6" id="KW-0460">Magnesium</keyword>
<dbReference type="SUPFAM" id="SSF69065">
    <property type="entry name" value="RNase III domain-like"/>
    <property type="match status" value="1"/>
</dbReference>
<protein>
    <recommendedName>
        <fullName evidence="6">Mini-ribonuclease 3</fullName>
        <shortName evidence="6">Mini-3</shortName>
        <shortName evidence="6">Mini-RNase 3</shortName>
        <ecNumber evidence="6">3.1.26.-</ecNumber>
    </recommendedName>
    <alternativeName>
        <fullName evidence="6">Mini-RNase III</fullName>
        <shortName evidence="6">Mini-III</shortName>
    </alternativeName>
</protein>
<dbReference type="HAMAP" id="MF_01468">
    <property type="entry name" value="RNase_Mini_III"/>
    <property type="match status" value="1"/>
</dbReference>
<keyword evidence="6" id="KW-0699">rRNA-binding</keyword>
<evidence type="ECO:0000259" key="7">
    <source>
        <dbReference type="Pfam" id="PF00636"/>
    </source>
</evidence>
<dbReference type="AlphaFoldDB" id="A0A923LB63"/>
<reference evidence="8" key="1">
    <citation type="submission" date="2020-08" db="EMBL/GenBank/DDBJ databases">
        <title>Genome public.</title>
        <authorList>
            <person name="Liu C."/>
            <person name="Sun Q."/>
        </authorList>
    </citation>
    <scope>NUCLEOTIDE SEQUENCE</scope>
    <source>
        <strain evidence="8">NSJ-68</strain>
    </source>
</reference>
<dbReference type="InterPro" id="IPR036389">
    <property type="entry name" value="RNase_III_sf"/>
</dbReference>
<keyword evidence="9" id="KW-1185">Reference proteome</keyword>
<feature type="active site" evidence="6">
    <location>
        <position position="36"/>
    </location>
</feature>
<evidence type="ECO:0000256" key="4">
    <source>
        <dbReference type="ARBA" id="ARBA00022759"/>
    </source>
</evidence>
<keyword evidence="6" id="KW-0694">RNA-binding</keyword>
<comment type="subcellular location">
    <subcellularLocation>
        <location evidence="6">Cytoplasm</location>
    </subcellularLocation>
</comment>
<name>A0A923LB63_9FIRM</name>
<evidence type="ECO:0000313" key="9">
    <source>
        <dbReference type="Proteomes" id="UP000649345"/>
    </source>
</evidence>
<keyword evidence="5 6" id="KW-0378">Hydrolase</keyword>
<evidence type="ECO:0000256" key="5">
    <source>
        <dbReference type="ARBA" id="ARBA00022801"/>
    </source>
</evidence>
<dbReference type="InterPro" id="IPR008226">
    <property type="entry name" value="Mini3_fam"/>
</dbReference>
<keyword evidence="3 6" id="KW-0540">Nuclease</keyword>
<proteinExistence type="inferred from homology"/>
<comment type="subunit">
    <text evidence="6">Homodimer.</text>
</comment>
<dbReference type="Gene3D" id="1.10.1520.10">
    <property type="entry name" value="Ribonuclease III domain"/>
    <property type="match status" value="1"/>
</dbReference>